<evidence type="ECO:0000259" key="3">
    <source>
        <dbReference type="PROSITE" id="PS50089"/>
    </source>
</evidence>
<dbReference type="SUPFAM" id="SSF57850">
    <property type="entry name" value="RING/U-box"/>
    <property type="match status" value="1"/>
</dbReference>
<dbReference type="PANTHER" id="PTHR16047:SF7">
    <property type="entry name" value="E3 UBIQUITIN-PROTEIN LIGASE RFWD3"/>
    <property type="match status" value="1"/>
</dbReference>
<dbReference type="GO" id="GO:0004842">
    <property type="term" value="F:ubiquitin-protein transferase activity"/>
    <property type="evidence" value="ECO:0007669"/>
    <property type="project" value="InterPro"/>
</dbReference>
<dbReference type="InterPro" id="IPR001841">
    <property type="entry name" value="Znf_RING"/>
</dbReference>
<keyword evidence="5" id="KW-1185">Reference proteome</keyword>
<organism evidence="4 5">
    <name type="scientific">Taxus chinensis</name>
    <name type="common">Chinese yew</name>
    <name type="synonym">Taxus wallichiana var. chinensis</name>
    <dbReference type="NCBI Taxonomy" id="29808"/>
    <lineage>
        <taxon>Eukaryota</taxon>
        <taxon>Viridiplantae</taxon>
        <taxon>Streptophyta</taxon>
        <taxon>Embryophyta</taxon>
        <taxon>Tracheophyta</taxon>
        <taxon>Spermatophyta</taxon>
        <taxon>Pinopsida</taxon>
        <taxon>Pinidae</taxon>
        <taxon>Conifers II</taxon>
        <taxon>Cupressales</taxon>
        <taxon>Taxaceae</taxon>
        <taxon>Taxus</taxon>
    </lineage>
</organism>
<evidence type="ECO:0000313" key="4">
    <source>
        <dbReference type="EMBL" id="KAH9302580.1"/>
    </source>
</evidence>
<feature type="domain" description="RING-type" evidence="3">
    <location>
        <begin position="196"/>
        <end position="235"/>
    </location>
</feature>
<evidence type="ECO:0000313" key="5">
    <source>
        <dbReference type="Proteomes" id="UP000824469"/>
    </source>
</evidence>
<keyword evidence="2" id="KW-0175">Coiled coil</keyword>
<dbReference type="PANTHER" id="PTHR16047">
    <property type="entry name" value="RFWD3 PROTEIN"/>
    <property type="match status" value="1"/>
</dbReference>
<dbReference type="Proteomes" id="UP000824469">
    <property type="component" value="Unassembled WGS sequence"/>
</dbReference>
<keyword evidence="1" id="KW-0863">Zinc-finger</keyword>
<comment type="caution">
    <text evidence="4">The sequence shown here is derived from an EMBL/GenBank/DDBJ whole genome shotgun (WGS) entry which is preliminary data.</text>
</comment>
<gene>
    <name evidence="4" type="ORF">KI387_014163</name>
</gene>
<dbReference type="InterPro" id="IPR037381">
    <property type="entry name" value="RFWD3"/>
</dbReference>
<keyword evidence="1" id="KW-0479">Metal-binding</keyword>
<reference evidence="4 5" key="1">
    <citation type="journal article" date="2021" name="Nat. Plants">
        <title>The Taxus genome provides insights into paclitaxel biosynthesis.</title>
        <authorList>
            <person name="Xiong X."/>
            <person name="Gou J."/>
            <person name="Liao Q."/>
            <person name="Li Y."/>
            <person name="Zhou Q."/>
            <person name="Bi G."/>
            <person name="Li C."/>
            <person name="Du R."/>
            <person name="Wang X."/>
            <person name="Sun T."/>
            <person name="Guo L."/>
            <person name="Liang H."/>
            <person name="Lu P."/>
            <person name="Wu Y."/>
            <person name="Zhang Z."/>
            <person name="Ro D.K."/>
            <person name="Shang Y."/>
            <person name="Huang S."/>
            <person name="Yan J."/>
        </authorList>
    </citation>
    <scope>NUCLEOTIDE SEQUENCE [LARGE SCALE GENOMIC DNA]</scope>
    <source>
        <strain evidence="4">Ta-2019</strain>
    </source>
</reference>
<evidence type="ECO:0000256" key="2">
    <source>
        <dbReference type="SAM" id="Coils"/>
    </source>
</evidence>
<dbReference type="Gene3D" id="3.30.40.10">
    <property type="entry name" value="Zinc/RING finger domain, C3HC4 (zinc finger)"/>
    <property type="match status" value="1"/>
</dbReference>
<evidence type="ECO:0000256" key="1">
    <source>
        <dbReference type="PROSITE-ProRule" id="PRU00175"/>
    </source>
</evidence>
<feature type="coiled-coil region" evidence="2">
    <location>
        <begin position="27"/>
        <end position="78"/>
    </location>
</feature>
<dbReference type="AlphaFoldDB" id="A0AA38CKV6"/>
<dbReference type="GO" id="GO:0016567">
    <property type="term" value="P:protein ubiquitination"/>
    <property type="evidence" value="ECO:0007669"/>
    <property type="project" value="InterPro"/>
</dbReference>
<dbReference type="PROSITE" id="PS50089">
    <property type="entry name" value="ZF_RING_2"/>
    <property type="match status" value="1"/>
</dbReference>
<name>A0AA38CKV6_TAXCH</name>
<accession>A0AA38CKV6</accession>
<sequence>MLWLSPSYKKKRDEQFKFIESHLVIANRETKQLIEQKKKILNDFQEAAKELEHYKQISEQLRAEKDKAVLELQNNKQDSDKFKQNSEQNMRDFNTLKCQMKYFAEEKGRILKEKEQIADSLQKSEQMLECYKQKATKLGEVQMRFEKFKGVMKFAIEEKNRISKERDKIAVQLKKAREQKREDSKNSDSDDDSFHCLICMEPWTESQSGDHNICSLACGHFFGRSCITKWIKQQCDESSSK</sequence>
<dbReference type="InterPro" id="IPR013083">
    <property type="entry name" value="Znf_RING/FYVE/PHD"/>
</dbReference>
<feature type="non-terminal residue" evidence="4">
    <location>
        <position position="1"/>
    </location>
</feature>
<dbReference type="GO" id="GO:0008270">
    <property type="term" value="F:zinc ion binding"/>
    <property type="evidence" value="ECO:0007669"/>
    <property type="project" value="UniProtKB-KW"/>
</dbReference>
<proteinExistence type="predicted"/>
<keyword evidence="1" id="KW-0862">Zinc</keyword>
<dbReference type="GO" id="GO:0036297">
    <property type="term" value="P:interstrand cross-link repair"/>
    <property type="evidence" value="ECO:0007669"/>
    <property type="project" value="InterPro"/>
</dbReference>
<dbReference type="EMBL" id="JAHRHJ020000009">
    <property type="protein sequence ID" value="KAH9302580.1"/>
    <property type="molecule type" value="Genomic_DNA"/>
</dbReference>
<dbReference type="GO" id="GO:0005634">
    <property type="term" value="C:nucleus"/>
    <property type="evidence" value="ECO:0007669"/>
    <property type="project" value="InterPro"/>
</dbReference>
<protein>
    <recommendedName>
        <fullName evidence="3">RING-type domain-containing protein</fullName>
    </recommendedName>
</protein>